<name>A0ABP8E165_9MICO</name>
<organism evidence="2 3">
    <name type="scientific">Frondihabitans peucedani</name>
    <dbReference type="NCBI Taxonomy" id="598626"/>
    <lineage>
        <taxon>Bacteria</taxon>
        <taxon>Bacillati</taxon>
        <taxon>Actinomycetota</taxon>
        <taxon>Actinomycetes</taxon>
        <taxon>Micrococcales</taxon>
        <taxon>Microbacteriaceae</taxon>
        <taxon>Frondihabitans</taxon>
    </lineage>
</organism>
<evidence type="ECO:0000313" key="2">
    <source>
        <dbReference type="EMBL" id="GAA4265943.1"/>
    </source>
</evidence>
<dbReference type="Gene3D" id="3.40.50.1820">
    <property type="entry name" value="alpha/beta hydrolase"/>
    <property type="match status" value="1"/>
</dbReference>
<dbReference type="Proteomes" id="UP001501594">
    <property type="component" value="Unassembled WGS sequence"/>
</dbReference>
<keyword evidence="2" id="KW-0378">Hydrolase</keyword>
<gene>
    <name evidence="2" type="ORF">GCM10022256_15550</name>
</gene>
<dbReference type="PANTHER" id="PTHR43798:SF5">
    <property type="entry name" value="MONOACYLGLYCEROL LIPASE ABHD6"/>
    <property type="match status" value="1"/>
</dbReference>
<dbReference type="InterPro" id="IPR000073">
    <property type="entry name" value="AB_hydrolase_1"/>
</dbReference>
<dbReference type="InterPro" id="IPR050266">
    <property type="entry name" value="AB_hydrolase_sf"/>
</dbReference>
<dbReference type="RefSeq" id="WP_344794745.1">
    <property type="nucleotide sequence ID" value="NZ_BAABAU010000001.1"/>
</dbReference>
<sequence>MTTTSPAFRAAGGGAAGVTFLLIHGVGLSHLSFSRLARALAPHGDVVAPDLPGFGAAPATPRRLTIEEYADALEPVVDRAPGRIVVVGHSLGTELAVELALRRPGRVAGVVLIGSVVDPAAPTAVGQGLRLLRDYVGEPPRTLLMVARCYLQGGPREFLRGTLSMLEYSTDRRIADLGAPLLVLRGARDPIAPEPWSRWLSEQVPGGRYRAVPGARHNCVHSRPAGVAREIAAFVDELVLSRAAHA</sequence>
<proteinExistence type="predicted"/>
<comment type="caution">
    <text evidence="2">The sequence shown here is derived from an EMBL/GenBank/DDBJ whole genome shotgun (WGS) entry which is preliminary data.</text>
</comment>
<reference evidence="3" key="1">
    <citation type="journal article" date="2019" name="Int. J. Syst. Evol. Microbiol.">
        <title>The Global Catalogue of Microorganisms (GCM) 10K type strain sequencing project: providing services to taxonomists for standard genome sequencing and annotation.</title>
        <authorList>
            <consortium name="The Broad Institute Genomics Platform"/>
            <consortium name="The Broad Institute Genome Sequencing Center for Infectious Disease"/>
            <person name="Wu L."/>
            <person name="Ma J."/>
        </authorList>
    </citation>
    <scope>NUCLEOTIDE SEQUENCE [LARGE SCALE GENOMIC DNA]</scope>
    <source>
        <strain evidence="3">JCM 17442</strain>
    </source>
</reference>
<dbReference type="InterPro" id="IPR029058">
    <property type="entry name" value="AB_hydrolase_fold"/>
</dbReference>
<dbReference type="SUPFAM" id="SSF53474">
    <property type="entry name" value="alpha/beta-Hydrolases"/>
    <property type="match status" value="1"/>
</dbReference>
<keyword evidence="3" id="KW-1185">Reference proteome</keyword>
<accession>A0ABP8E165</accession>
<dbReference type="EMBL" id="BAABAU010000001">
    <property type="protein sequence ID" value="GAA4265943.1"/>
    <property type="molecule type" value="Genomic_DNA"/>
</dbReference>
<protein>
    <submittedName>
        <fullName evidence="2">Alpha/beta fold hydrolase</fullName>
    </submittedName>
</protein>
<evidence type="ECO:0000259" key="1">
    <source>
        <dbReference type="Pfam" id="PF12697"/>
    </source>
</evidence>
<dbReference type="Pfam" id="PF12697">
    <property type="entry name" value="Abhydrolase_6"/>
    <property type="match status" value="1"/>
</dbReference>
<feature type="domain" description="AB hydrolase-1" evidence="1">
    <location>
        <begin position="20"/>
        <end position="229"/>
    </location>
</feature>
<evidence type="ECO:0000313" key="3">
    <source>
        <dbReference type="Proteomes" id="UP001501594"/>
    </source>
</evidence>
<dbReference type="PRINTS" id="PR00111">
    <property type="entry name" value="ABHYDROLASE"/>
</dbReference>
<dbReference type="GO" id="GO:0016787">
    <property type="term" value="F:hydrolase activity"/>
    <property type="evidence" value="ECO:0007669"/>
    <property type="project" value="UniProtKB-KW"/>
</dbReference>
<dbReference type="PANTHER" id="PTHR43798">
    <property type="entry name" value="MONOACYLGLYCEROL LIPASE"/>
    <property type="match status" value="1"/>
</dbReference>